<proteinExistence type="predicted"/>
<keyword evidence="1" id="KW-1133">Transmembrane helix</keyword>
<evidence type="ECO:0000313" key="2">
    <source>
        <dbReference type="EMBL" id="KAK1118405.1"/>
    </source>
</evidence>
<sequence>MVDVPLYTSPPPSSRIHSLSVGEERASMDGWLAGWLASWLVGLAGWLAGWIDGWMDGWMNE</sequence>
<keyword evidence="3" id="KW-1185">Reference proteome</keyword>
<comment type="caution">
    <text evidence="2">The sequence shown here is derived from an EMBL/GenBank/DDBJ whole genome shotgun (WGS) entry which is preliminary data.</text>
</comment>
<keyword evidence="1" id="KW-0472">Membrane</keyword>
<protein>
    <submittedName>
        <fullName evidence="2">Uncharacterized protein</fullName>
    </submittedName>
</protein>
<feature type="transmembrane region" description="Helical" evidence="1">
    <location>
        <begin position="32"/>
        <end position="51"/>
    </location>
</feature>
<organism evidence="2 3">
    <name type="scientific">Melipona bicolor</name>
    <dbReference type="NCBI Taxonomy" id="60889"/>
    <lineage>
        <taxon>Eukaryota</taxon>
        <taxon>Metazoa</taxon>
        <taxon>Ecdysozoa</taxon>
        <taxon>Arthropoda</taxon>
        <taxon>Hexapoda</taxon>
        <taxon>Insecta</taxon>
        <taxon>Pterygota</taxon>
        <taxon>Neoptera</taxon>
        <taxon>Endopterygota</taxon>
        <taxon>Hymenoptera</taxon>
        <taxon>Apocrita</taxon>
        <taxon>Aculeata</taxon>
        <taxon>Apoidea</taxon>
        <taxon>Anthophila</taxon>
        <taxon>Apidae</taxon>
        <taxon>Melipona</taxon>
    </lineage>
</organism>
<dbReference type="AlphaFoldDB" id="A0AA40KFQ2"/>
<gene>
    <name evidence="2" type="ORF">K0M31_015105</name>
</gene>
<dbReference type="EMBL" id="JAHYIQ010000043">
    <property type="protein sequence ID" value="KAK1118405.1"/>
    <property type="molecule type" value="Genomic_DNA"/>
</dbReference>
<evidence type="ECO:0000313" key="3">
    <source>
        <dbReference type="Proteomes" id="UP001177670"/>
    </source>
</evidence>
<evidence type="ECO:0000256" key="1">
    <source>
        <dbReference type="SAM" id="Phobius"/>
    </source>
</evidence>
<keyword evidence="1" id="KW-0812">Transmembrane</keyword>
<accession>A0AA40KFQ2</accession>
<dbReference type="Proteomes" id="UP001177670">
    <property type="component" value="Unassembled WGS sequence"/>
</dbReference>
<reference evidence="2" key="1">
    <citation type="submission" date="2021-10" db="EMBL/GenBank/DDBJ databases">
        <title>Melipona bicolor Genome sequencing and assembly.</title>
        <authorList>
            <person name="Araujo N.S."/>
            <person name="Arias M.C."/>
        </authorList>
    </citation>
    <scope>NUCLEOTIDE SEQUENCE</scope>
    <source>
        <strain evidence="2">USP_2M_L1-L4_2017</strain>
        <tissue evidence="2">Whole body</tissue>
    </source>
</reference>
<name>A0AA40KFQ2_9HYME</name>